<name>A0ABV8A7X8_9DEIO</name>
<evidence type="ECO:0000313" key="2">
    <source>
        <dbReference type="EMBL" id="MFC3861464.1"/>
    </source>
</evidence>
<reference evidence="3" key="1">
    <citation type="journal article" date="2019" name="Int. J. Syst. Evol. Microbiol.">
        <title>The Global Catalogue of Microorganisms (GCM) 10K type strain sequencing project: providing services to taxonomists for standard genome sequencing and annotation.</title>
        <authorList>
            <consortium name="The Broad Institute Genomics Platform"/>
            <consortium name="The Broad Institute Genome Sequencing Center for Infectious Disease"/>
            <person name="Wu L."/>
            <person name="Ma J."/>
        </authorList>
    </citation>
    <scope>NUCLEOTIDE SEQUENCE [LARGE SCALE GENOMIC DNA]</scope>
    <source>
        <strain evidence="3">CCTCC AB 2013263</strain>
    </source>
</reference>
<sequence length="288" mass="31670">MSALWVVGDTHGALLKLRMLLHRARLIDGAGGWTGGDAHLLFLGDYLDRGPDGIGVIRLVQRLEREAPLQGGRVSALLGNHEVMFLAAQRFRLSDPRDRLGFYMYWAGNGGQSTDLRQLMPEDIRWLSERPGMMRVGDLLALHADSTFYLNLGGTPDEVNARIRDLLQSPEPVDWGEFANAFVDRLNFAEANGEVLARHMLERFGGQRLIHGHTPVHLLQAENAQGIETDLLSPIEYAGGLCVNVDSGMAYFGESGFITRMAGTRVAEVVRLPEMVAQPAPDAAEITS</sequence>
<dbReference type="InterPro" id="IPR029052">
    <property type="entry name" value="Metallo-depent_PP-like"/>
</dbReference>
<dbReference type="Pfam" id="PF00149">
    <property type="entry name" value="Metallophos"/>
    <property type="match status" value="1"/>
</dbReference>
<accession>A0ABV8A7X8</accession>
<keyword evidence="3" id="KW-1185">Reference proteome</keyword>
<dbReference type="InterPro" id="IPR004843">
    <property type="entry name" value="Calcineurin-like_PHP"/>
</dbReference>
<dbReference type="PANTHER" id="PTHR46546">
    <property type="entry name" value="SHEWANELLA-LIKE PROTEIN PHOSPHATASE 1"/>
    <property type="match status" value="1"/>
</dbReference>
<dbReference type="PANTHER" id="PTHR46546:SF4">
    <property type="entry name" value="SHEWANELLA-LIKE PROTEIN PHOSPHATASE 1"/>
    <property type="match status" value="1"/>
</dbReference>
<organism evidence="2 3">
    <name type="scientific">Deinococcus antarcticus</name>
    <dbReference type="NCBI Taxonomy" id="1298767"/>
    <lineage>
        <taxon>Bacteria</taxon>
        <taxon>Thermotogati</taxon>
        <taxon>Deinococcota</taxon>
        <taxon>Deinococci</taxon>
        <taxon>Deinococcales</taxon>
        <taxon>Deinococcaceae</taxon>
        <taxon>Deinococcus</taxon>
    </lineage>
</organism>
<feature type="domain" description="Calcineurin-like phosphoesterase" evidence="1">
    <location>
        <begin position="4"/>
        <end position="216"/>
    </location>
</feature>
<dbReference type="SUPFAM" id="SSF56300">
    <property type="entry name" value="Metallo-dependent phosphatases"/>
    <property type="match status" value="1"/>
</dbReference>
<protein>
    <submittedName>
        <fullName evidence="2">Metallophosphoesterase</fullName>
    </submittedName>
</protein>
<dbReference type="Gene3D" id="3.60.21.10">
    <property type="match status" value="1"/>
</dbReference>
<comment type="caution">
    <text evidence="2">The sequence shown here is derived from an EMBL/GenBank/DDBJ whole genome shotgun (WGS) entry which is preliminary data.</text>
</comment>
<gene>
    <name evidence="2" type="ORF">ACFOPQ_11905</name>
</gene>
<dbReference type="RefSeq" id="WP_380078377.1">
    <property type="nucleotide sequence ID" value="NZ_JBHRZF010000142.1"/>
</dbReference>
<dbReference type="Proteomes" id="UP001595748">
    <property type="component" value="Unassembled WGS sequence"/>
</dbReference>
<dbReference type="EMBL" id="JBHRZF010000142">
    <property type="protein sequence ID" value="MFC3861464.1"/>
    <property type="molecule type" value="Genomic_DNA"/>
</dbReference>
<evidence type="ECO:0000313" key="3">
    <source>
        <dbReference type="Proteomes" id="UP001595748"/>
    </source>
</evidence>
<proteinExistence type="predicted"/>
<evidence type="ECO:0000259" key="1">
    <source>
        <dbReference type="Pfam" id="PF00149"/>
    </source>
</evidence>